<feature type="active site" description="Proton donor" evidence="5">
    <location>
        <position position="239"/>
    </location>
</feature>
<reference evidence="7 8" key="1">
    <citation type="submission" date="2019-07" db="EMBL/GenBank/DDBJ databases">
        <authorList>
            <person name="Brisse S."/>
            <person name="Rodrigues C."/>
            <person name="Thorpe H."/>
        </authorList>
    </citation>
    <scope>NUCLEOTIDE SEQUENCE [LARGE SCALE GENOMIC DNA]</scope>
    <source>
        <strain evidence="7">SB6408</strain>
    </source>
</reference>
<dbReference type="SUPFAM" id="SSF56322">
    <property type="entry name" value="ADC synthase"/>
    <property type="match status" value="1"/>
</dbReference>
<dbReference type="UniPathway" id="UPA01057">
    <property type="reaction ID" value="UER00163"/>
</dbReference>
<dbReference type="PANTHER" id="PTHR47253:SF4">
    <property type="entry name" value="ISOCHORISMATE SYNTHASE 2, CHLOROPLASTIC"/>
    <property type="match status" value="1"/>
</dbReference>
<dbReference type="NCBIfam" id="TIGR00543">
    <property type="entry name" value="isochor_syn"/>
    <property type="match status" value="1"/>
</dbReference>
<organism evidence="7 8">
    <name type="scientific">Klebsiella spallanzanii</name>
    <dbReference type="NCBI Taxonomy" id="2587528"/>
    <lineage>
        <taxon>Bacteria</taxon>
        <taxon>Pseudomonadati</taxon>
        <taxon>Pseudomonadota</taxon>
        <taxon>Gammaproteobacteria</taxon>
        <taxon>Enterobacterales</taxon>
        <taxon>Enterobacteriaceae</taxon>
        <taxon>Klebsiella/Raoultella group</taxon>
        <taxon>Klebsiella</taxon>
    </lineage>
</organism>
<dbReference type="AlphaFoldDB" id="A0A564I658"/>
<comment type="catalytic activity">
    <reaction evidence="1 5">
        <text>chorismate = isochorismate</text>
        <dbReference type="Rhea" id="RHEA:18985"/>
        <dbReference type="ChEBI" id="CHEBI:29748"/>
        <dbReference type="ChEBI" id="CHEBI:29780"/>
        <dbReference type="EC" id="5.4.4.2"/>
    </reaction>
</comment>
<evidence type="ECO:0000256" key="1">
    <source>
        <dbReference type="ARBA" id="ARBA00000799"/>
    </source>
</evidence>
<keyword evidence="5" id="KW-0479">Metal-binding</keyword>
<dbReference type="RefSeq" id="WP_142462004.1">
    <property type="nucleotide sequence ID" value="NZ_CABGHF010000003.1"/>
</dbReference>
<evidence type="ECO:0000313" key="7">
    <source>
        <dbReference type="EMBL" id="VUS39995.1"/>
    </source>
</evidence>
<comment type="pathway">
    <text evidence="5">Quinol/quinone metabolism; menaquinone biosynthesis.</text>
</comment>
<sequence>MLSISTALESLSGCLAEDFPPSPGTRIFDIPFALNDAFDPLLWCCHQPHWPQFYWQQRNGDEELAALGAVITFSSLNQAHAFLQRQGRDDLRICGLNAFDPQRGMLILPRLEWRRLGGNATLRLVLCSDTSLRDDACAAREYLRSLTTRQAQPTAIPYLHSEQHFPAYPQWRELIMQATQAIAAGEMDKVVLSRATDLHFAAPLNAGVIMAASRRSNLNCFHYLMAFTSQEAFLGSTPERLWRRRGALLRTEALAGTVASHEDECQAQRLGDWLMSDDKNQRENMLVVEDICQRMQGETRALEVLPPQIVRLRKVQHLRRCIWAALDKPDDTRCLHRLQPTAAVAGLPRQTALDFITRHEPFTRDWYAGSAGYLSLAQSEFCVSLRSAKVEHNMLRLYAGAGVVSGSDPEQEWQEIENKAAGLRSLLLTKPG</sequence>
<comment type="function">
    <text evidence="5">Catalyzes the conversion of chorismate to isochorismate.</text>
</comment>
<dbReference type="GO" id="GO:0000287">
    <property type="term" value="F:magnesium ion binding"/>
    <property type="evidence" value="ECO:0007669"/>
    <property type="project" value="UniProtKB-UniRule"/>
</dbReference>
<feature type="domain" description="Chorismate-utilising enzyme C-terminal" evidence="6">
    <location>
        <begin position="170"/>
        <end position="419"/>
    </location>
</feature>
<gene>
    <name evidence="5 7" type="primary">menF</name>
    <name evidence="7" type="ORF">SB6408_03516</name>
</gene>
<dbReference type="PANTHER" id="PTHR47253">
    <property type="match status" value="1"/>
</dbReference>
<evidence type="ECO:0000256" key="3">
    <source>
        <dbReference type="ARBA" id="ARBA00022842"/>
    </source>
</evidence>
<dbReference type="GO" id="GO:0009234">
    <property type="term" value="P:menaquinone biosynthetic process"/>
    <property type="evidence" value="ECO:0007669"/>
    <property type="project" value="UniProtKB-UniRule"/>
</dbReference>
<dbReference type="InterPro" id="IPR005801">
    <property type="entry name" value="ADC_synthase"/>
</dbReference>
<dbReference type="FunFam" id="3.60.120.10:FF:000002">
    <property type="entry name" value="Isochorismate synthase MenF"/>
    <property type="match status" value="1"/>
</dbReference>
<evidence type="ECO:0000256" key="2">
    <source>
        <dbReference type="ARBA" id="ARBA00005297"/>
    </source>
</evidence>
<dbReference type="Pfam" id="PF00425">
    <property type="entry name" value="Chorismate_bind"/>
    <property type="match status" value="1"/>
</dbReference>
<evidence type="ECO:0000256" key="5">
    <source>
        <dbReference type="HAMAP-Rule" id="MF_01935"/>
    </source>
</evidence>
<accession>A0A564I658</accession>
<dbReference type="EMBL" id="CABGHF010000003">
    <property type="protein sequence ID" value="VUS39995.1"/>
    <property type="molecule type" value="Genomic_DNA"/>
</dbReference>
<protein>
    <recommendedName>
        <fullName evidence="5">Isochorismate synthase MenF</fullName>
        <ecNumber evidence="5">5.4.4.2</ecNumber>
    </recommendedName>
    <alternativeName>
        <fullName evidence="5">Isochorismate mutase</fullName>
    </alternativeName>
</protein>
<evidence type="ECO:0000256" key="4">
    <source>
        <dbReference type="ARBA" id="ARBA00023235"/>
    </source>
</evidence>
<dbReference type="InterPro" id="IPR004561">
    <property type="entry name" value="IsoChor_synthase"/>
</dbReference>
<dbReference type="NCBIfam" id="NF011588">
    <property type="entry name" value="PRK15012.1"/>
    <property type="match status" value="1"/>
</dbReference>
<comment type="pathway">
    <text evidence="5">Quinol/quinone metabolism; 1,4-dihydroxy-2-naphthoate biosynthesis; 1,4-dihydroxy-2-naphthoate from chorismate: step 1/7.</text>
</comment>
<dbReference type="UniPathway" id="UPA00079"/>
<comment type="cofactor">
    <cofactor evidence="5">
        <name>Mg(2+)</name>
        <dbReference type="ChEBI" id="CHEBI:18420"/>
    </cofactor>
</comment>
<dbReference type="Proteomes" id="UP000318370">
    <property type="component" value="Unassembled WGS sequence"/>
</dbReference>
<dbReference type="InterPro" id="IPR044250">
    <property type="entry name" value="MenF-like"/>
</dbReference>
<dbReference type="InterPro" id="IPR034681">
    <property type="entry name" value="MenF"/>
</dbReference>
<dbReference type="EC" id="5.4.4.2" evidence="5"/>
<evidence type="ECO:0000259" key="6">
    <source>
        <dbReference type="Pfam" id="PF00425"/>
    </source>
</evidence>
<dbReference type="Gene3D" id="3.60.120.10">
    <property type="entry name" value="Anthranilate synthase"/>
    <property type="match status" value="1"/>
</dbReference>
<evidence type="ECO:0000313" key="8">
    <source>
        <dbReference type="Proteomes" id="UP000318370"/>
    </source>
</evidence>
<feature type="binding site" evidence="5">
    <location>
        <position position="283"/>
    </location>
    <ligand>
        <name>Mg(2+)</name>
        <dbReference type="ChEBI" id="CHEBI:18420"/>
    </ligand>
</feature>
<dbReference type="InterPro" id="IPR015890">
    <property type="entry name" value="Chorismate_C"/>
</dbReference>
<keyword evidence="3 5" id="KW-0460">Magnesium</keyword>
<dbReference type="HAMAP" id="MF_01935">
    <property type="entry name" value="MenF"/>
    <property type="match status" value="1"/>
</dbReference>
<comment type="similarity">
    <text evidence="2 5">Belongs to the isochorismate synthase family.</text>
</comment>
<proteinExistence type="inferred from homology"/>
<keyword evidence="4 5" id="KW-0413">Isomerase</keyword>
<keyword evidence="5" id="KW-0474">Menaquinone biosynthesis</keyword>
<feature type="binding site" evidence="5">
    <location>
        <position position="415"/>
    </location>
    <ligand>
        <name>Mg(2+)</name>
        <dbReference type="ChEBI" id="CHEBI:18420"/>
    </ligand>
</feature>
<feature type="active site" description="Proton acceptor" evidence="5">
    <location>
        <position position="189"/>
    </location>
</feature>
<dbReference type="GO" id="GO:0008909">
    <property type="term" value="F:isochorismate synthase activity"/>
    <property type="evidence" value="ECO:0007669"/>
    <property type="project" value="UniProtKB-UniRule"/>
</dbReference>
<name>A0A564I658_9ENTR</name>